<gene>
    <name evidence="2" type="ORF">FIBSPDRAFT_861861</name>
</gene>
<dbReference type="EMBL" id="KV417556">
    <property type="protein sequence ID" value="KZP20327.1"/>
    <property type="molecule type" value="Genomic_DNA"/>
</dbReference>
<evidence type="ECO:0000313" key="3">
    <source>
        <dbReference type="Proteomes" id="UP000076532"/>
    </source>
</evidence>
<evidence type="ECO:0000256" key="1">
    <source>
        <dbReference type="SAM" id="Phobius"/>
    </source>
</evidence>
<evidence type="ECO:0000313" key="2">
    <source>
        <dbReference type="EMBL" id="KZP20327.1"/>
    </source>
</evidence>
<accession>A0A166IZB7</accession>
<keyword evidence="3" id="KW-1185">Reference proteome</keyword>
<protein>
    <submittedName>
        <fullName evidence="2">Uncharacterized protein</fullName>
    </submittedName>
</protein>
<keyword evidence="1" id="KW-1133">Transmembrane helix</keyword>
<feature type="transmembrane region" description="Helical" evidence="1">
    <location>
        <begin position="20"/>
        <end position="40"/>
    </location>
</feature>
<keyword evidence="1" id="KW-0812">Transmembrane</keyword>
<name>A0A166IZB7_9AGAM</name>
<organism evidence="2 3">
    <name type="scientific">Athelia psychrophila</name>
    <dbReference type="NCBI Taxonomy" id="1759441"/>
    <lineage>
        <taxon>Eukaryota</taxon>
        <taxon>Fungi</taxon>
        <taxon>Dikarya</taxon>
        <taxon>Basidiomycota</taxon>
        <taxon>Agaricomycotina</taxon>
        <taxon>Agaricomycetes</taxon>
        <taxon>Agaricomycetidae</taxon>
        <taxon>Atheliales</taxon>
        <taxon>Atheliaceae</taxon>
        <taxon>Athelia</taxon>
    </lineage>
</organism>
<proteinExistence type="predicted"/>
<dbReference type="Proteomes" id="UP000076532">
    <property type="component" value="Unassembled WGS sequence"/>
</dbReference>
<keyword evidence="1" id="KW-0472">Membrane</keyword>
<dbReference type="AlphaFoldDB" id="A0A166IZB7"/>
<sequence>MGPSGHSGAQTELASRLLRALVAFLTCSYLQTYLAFSLLANKLQGPRFSPWASECLPAPGAGGCRIRLHEKNTFLAARVEFRSKSSLF</sequence>
<reference evidence="2 3" key="1">
    <citation type="journal article" date="2016" name="Mol. Biol. Evol.">
        <title>Comparative Genomics of Early-Diverging Mushroom-Forming Fungi Provides Insights into the Origins of Lignocellulose Decay Capabilities.</title>
        <authorList>
            <person name="Nagy L.G."/>
            <person name="Riley R."/>
            <person name="Tritt A."/>
            <person name="Adam C."/>
            <person name="Daum C."/>
            <person name="Floudas D."/>
            <person name="Sun H."/>
            <person name="Yadav J.S."/>
            <person name="Pangilinan J."/>
            <person name="Larsson K.H."/>
            <person name="Matsuura K."/>
            <person name="Barry K."/>
            <person name="Labutti K."/>
            <person name="Kuo R."/>
            <person name="Ohm R.A."/>
            <person name="Bhattacharya S.S."/>
            <person name="Shirouzu T."/>
            <person name="Yoshinaga Y."/>
            <person name="Martin F.M."/>
            <person name="Grigoriev I.V."/>
            <person name="Hibbett D.S."/>
        </authorList>
    </citation>
    <scope>NUCLEOTIDE SEQUENCE [LARGE SCALE GENOMIC DNA]</scope>
    <source>
        <strain evidence="2 3">CBS 109695</strain>
    </source>
</reference>